<evidence type="ECO:0000313" key="2">
    <source>
        <dbReference type="EMBL" id="PIS08085.1"/>
    </source>
</evidence>
<gene>
    <name evidence="2" type="ORF">COT78_00080</name>
</gene>
<proteinExistence type="predicted"/>
<protein>
    <recommendedName>
        <fullName evidence="4">ABC transporter substrate-binding protein</fullName>
    </recommendedName>
</protein>
<name>A0A2H0W7L8_9BACT</name>
<feature type="chain" id="PRO_5013594415" description="ABC transporter substrate-binding protein" evidence="1">
    <location>
        <begin position="23"/>
        <end position="455"/>
    </location>
</feature>
<dbReference type="AlphaFoldDB" id="A0A2H0W7L8"/>
<dbReference type="InterPro" id="IPR050490">
    <property type="entry name" value="Bact_solute-bd_prot1"/>
</dbReference>
<dbReference type="PROSITE" id="PS51257">
    <property type="entry name" value="PROKAR_LIPOPROTEIN"/>
    <property type="match status" value="1"/>
</dbReference>
<comment type="caution">
    <text evidence="2">The sequence shown here is derived from an EMBL/GenBank/DDBJ whole genome shotgun (WGS) entry which is preliminary data.</text>
</comment>
<evidence type="ECO:0000256" key="1">
    <source>
        <dbReference type="SAM" id="SignalP"/>
    </source>
</evidence>
<keyword evidence="1" id="KW-0732">Signal</keyword>
<dbReference type="InterPro" id="IPR006059">
    <property type="entry name" value="SBP"/>
</dbReference>
<organism evidence="2 3">
    <name type="scientific">Candidatus Berkelbacteria bacterium CG10_big_fil_rev_8_21_14_0_10_43_13</name>
    <dbReference type="NCBI Taxonomy" id="1974514"/>
    <lineage>
        <taxon>Bacteria</taxon>
        <taxon>Candidatus Berkelbacteria</taxon>
    </lineage>
</organism>
<dbReference type="Pfam" id="PF13416">
    <property type="entry name" value="SBP_bac_8"/>
    <property type="match status" value="1"/>
</dbReference>
<reference evidence="3" key="1">
    <citation type="submission" date="2017-09" db="EMBL/GenBank/DDBJ databases">
        <title>Depth-based differentiation of microbial function through sediment-hosted aquifers and enrichment of novel symbionts in the deep terrestrial subsurface.</title>
        <authorList>
            <person name="Probst A.J."/>
            <person name="Ladd B."/>
            <person name="Jarett J.K."/>
            <person name="Geller-Mcgrath D.E."/>
            <person name="Sieber C.M.K."/>
            <person name="Emerson J.B."/>
            <person name="Anantharaman K."/>
            <person name="Thomas B.C."/>
            <person name="Malmstrom R."/>
            <person name="Stieglmeier M."/>
            <person name="Klingl A."/>
            <person name="Woyke T."/>
            <person name="Ryan C.M."/>
            <person name="Banfield J.F."/>
        </authorList>
    </citation>
    <scope>NUCLEOTIDE SEQUENCE [LARGE SCALE GENOMIC DNA]</scope>
</reference>
<dbReference type="PANTHER" id="PTHR43649">
    <property type="entry name" value="ARABINOSE-BINDING PROTEIN-RELATED"/>
    <property type="match status" value="1"/>
</dbReference>
<accession>A0A2H0W7L8</accession>
<evidence type="ECO:0000313" key="3">
    <source>
        <dbReference type="Proteomes" id="UP000231382"/>
    </source>
</evidence>
<feature type="signal peptide" evidence="1">
    <location>
        <begin position="1"/>
        <end position="22"/>
    </location>
</feature>
<dbReference type="Proteomes" id="UP000231382">
    <property type="component" value="Unassembled WGS sequence"/>
</dbReference>
<dbReference type="EMBL" id="PEZW01000001">
    <property type="protein sequence ID" value="PIS08085.1"/>
    <property type="molecule type" value="Genomic_DNA"/>
</dbReference>
<dbReference type="SUPFAM" id="SSF53850">
    <property type="entry name" value="Periplasmic binding protein-like II"/>
    <property type="match status" value="1"/>
</dbReference>
<evidence type="ECO:0008006" key="4">
    <source>
        <dbReference type="Google" id="ProtNLM"/>
    </source>
</evidence>
<dbReference type="Gene3D" id="3.40.190.10">
    <property type="entry name" value="Periplasmic binding protein-like II"/>
    <property type="match status" value="1"/>
</dbReference>
<sequence length="455" mass="50367">MKRFTKAISYFLIAVFFSIALSGCGKTEDASPSASQLIVWSFEEADVWAPIAKQFAKENEGVTLVYQKQTFDSTYENRVLNSLLSGDGPDIWAMPNDWVYRHKDKLVPRPTTTPLDINTFVPAVKQSVEFDKKIYALTPSAEPLIVFYNQSLFNKTINSINNNENTTNTQRQTADKLLGNGVPTTWTDFTLAVQLLTQKDGENITESGAAIGTDQLSYSQDLLYLLMLQNSTKITADDLQLAMFNLPATTPKSTTDTPGKLAMDFYTSFTDPGSPNYSWNASLGNEVDAFANGKVAMIFGYDNLQNTLAQKYPNFGYRKGSVPQLSTNPADFIDYAKFNAFGVSNLSSHADIAWIVIDSICAGDYSGEFNSATRLYNSRKALNYEITLENRNTGNPEKNSLATAKALIKGRYPVDFDNIIKSAIFAVNHGIQGSQDALDLAANNITDNYFRKSGW</sequence>